<keyword evidence="1" id="KW-0472">Membrane</keyword>
<gene>
    <name evidence="2" type="ORF">GJJ30_02920</name>
</gene>
<dbReference type="AlphaFoldDB" id="A0A7K0EEG5"/>
<comment type="caution">
    <text evidence="2">The sequence shown here is derived from an EMBL/GenBank/DDBJ whole genome shotgun (WGS) entry which is preliminary data.</text>
</comment>
<organism evidence="2 3">
    <name type="scientific">Larkinella terrae</name>
    <dbReference type="NCBI Taxonomy" id="2025311"/>
    <lineage>
        <taxon>Bacteria</taxon>
        <taxon>Pseudomonadati</taxon>
        <taxon>Bacteroidota</taxon>
        <taxon>Cytophagia</taxon>
        <taxon>Cytophagales</taxon>
        <taxon>Spirosomataceae</taxon>
        <taxon>Larkinella</taxon>
    </lineage>
</organism>
<keyword evidence="1" id="KW-0812">Transmembrane</keyword>
<proteinExistence type="predicted"/>
<dbReference type="OrthoDB" id="678322at2"/>
<dbReference type="Proteomes" id="UP000441754">
    <property type="component" value="Unassembled WGS sequence"/>
</dbReference>
<feature type="transmembrane region" description="Helical" evidence="1">
    <location>
        <begin position="43"/>
        <end position="68"/>
    </location>
</feature>
<evidence type="ECO:0000313" key="2">
    <source>
        <dbReference type="EMBL" id="MRS60230.1"/>
    </source>
</evidence>
<sequence>MKKYGILLITLIVALPGLACPICDENQSKVLGRITHGTGPESQWDYVIIGVMMLIVLLTLFFSIKWLLYPAEKADNHIKRRILTLSTDAG</sequence>
<dbReference type="EMBL" id="WJXZ01000001">
    <property type="protein sequence ID" value="MRS60230.1"/>
    <property type="molecule type" value="Genomic_DNA"/>
</dbReference>
<accession>A0A7K0EEG5</accession>
<keyword evidence="1" id="KW-1133">Transmembrane helix</keyword>
<evidence type="ECO:0000313" key="3">
    <source>
        <dbReference type="Proteomes" id="UP000441754"/>
    </source>
</evidence>
<evidence type="ECO:0000256" key="1">
    <source>
        <dbReference type="SAM" id="Phobius"/>
    </source>
</evidence>
<dbReference type="RefSeq" id="WP_154172956.1">
    <property type="nucleotide sequence ID" value="NZ_WJXZ01000001.1"/>
</dbReference>
<protein>
    <submittedName>
        <fullName evidence="2">Uncharacterized protein</fullName>
    </submittedName>
</protein>
<reference evidence="2 3" key="1">
    <citation type="journal article" date="2018" name="Antonie Van Leeuwenhoek">
        <title>Larkinella terrae sp. nov., isolated from soil on Jeju Island, South Korea.</title>
        <authorList>
            <person name="Ten L.N."/>
            <person name="Jeon J."/>
            <person name="Park S.J."/>
            <person name="Park S."/>
            <person name="Lee S.Y."/>
            <person name="Kim M.K."/>
            <person name="Jung H.Y."/>
        </authorList>
    </citation>
    <scope>NUCLEOTIDE SEQUENCE [LARGE SCALE GENOMIC DNA]</scope>
    <source>
        <strain evidence="2 3">KCTC 52001</strain>
    </source>
</reference>
<name>A0A7K0EEG5_9BACT</name>
<keyword evidence="3" id="KW-1185">Reference proteome</keyword>